<dbReference type="Proteomes" id="UP000176626">
    <property type="component" value="Unassembled WGS sequence"/>
</dbReference>
<gene>
    <name evidence="1" type="ORF">A2214_00030</name>
</gene>
<evidence type="ECO:0000313" key="2">
    <source>
        <dbReference type="Proteomes" id="UP000176626"/>
    </source>
</evidence>
<dbReference type="InterPro" id="IPR007554">
    <property type="entry name" value="Glycerophosphate_synth"/>
</dbReference>
<accession>A0A1G1ZWP8</accession>
<name>A0A1G1ZWP8_9BACT</name>
<reference evidence="1 2" key="1">
    <citation type="journal article" date="2016" name="Nat. Commun.">
        <title>Thousands of microbial genomes shed light on interconnected biogeochemical processes in an aquifer system.</title>
        <authorList>
            <person name="Anantharaman K."/>
            <person name="Brown C.T."/>
            <person name="Hug L.A."/>
            <person name="Sharon I."/>
            <person name="Castelle C.J."/>
            <person name="Probst A.J."/>
            <person name="Thomas B.C."/>
            <person name="Singh A."/>
            <person name="Wilkins M.J."/>
            <person name="Karaoz U."/>
            <person name="Brodie E.L."/>
            <person name="Williams K.H."/>
            <person name="Hubbard S.S."/>
            <person name="Banfield J.F."/>
        </authorList>
    </citation>
    <scope>NUCLEOTIDE SEQUENCE [LARGE SCALE GENOMIC DNA]</scope>
</reference>
<dbReference type="GO" id="GO:0047355">
    <property type="term" value="F:CDP-glycerol glycerophosphotransferase activity"/>
    <property type="evidence" value="ECO:0007669"/>
    <property type="project" value="InterPro"/>
</dbReference>
<sequence length="470" mass="54848">MTKTIFITSLNPFVTRNILFTDVFKKLTAAPDTRLVIFCPDYKKDYFEKNFLPRQARDKGASVVIEGIKTEKLSRQDIIFGYLGQSLVNTKRLAIRRGEILLKNKKIINYLIAIFLSQIGRLAVVKKAARFFDQLTISKNKFSAYFDRYKPDLVFAPDVFHPDDVHCLAEAKRRRIRTVGMVRSWDNITNKGLFRIKPDLLIANNEIIRDEAIRYEDIKKENIFISGLPQFDYYLNEPRSGREEFFRRINFDSKKPLVLFSPWGGRFIDTDWQILQILKDAMANGEIPQDLQFLVRMPPNDTIPMGSFVPDEHFRIEYPSRQFQNGVYRDQEMDRPAMVHLADSLYYSGLVIAYMTSLNIDACAFDKPIVGVAFDGWENKPYLKSVKRFLDFDHTAKMLPTRWCPFARSKEELIANINRYLKNPGLDKKERSEFLKLQAWKMDGRAGVRIADFLLRGPDNTNSRMTRECY</sequence>
<dbReference type="Gene3D" id="3.40.50.12580">
    <property type="match status" value="1"/>
</dbReference>
<dbReference type="GO" id="GO:0016020">
    <property type="term" value="C:membrane"/>
    <property type="evidence" value="ECO:0007669"/>
    <property type="project" value="InterPro"/>
</dbReference>
<dbReference type="EMBL" id="MHJN01000008">
    <property type="protein sequence ID" value="OGY68962.1"/>
    <property type="molecule type" value="Genomic_DNA"/>
</dbReference>
<protein>
    <submittedName>
        <fullName evidence="1">Uncharacterized protein</fullName>
    </submittedName>
</protein>
<comment type="caution">
    <text evidence="1">The sequence shown here is derived from an EMBL/GenBank/DDBJ whole genome shotgun (WGS) entry which is preliminary data.</text>
</comment>
<dbReference type="AlphaFoldDB" id="A0A1G1ZWP8"/>
<dbReference type="SUPFAM" id="SSF53756">
    <property type="entry name" value="UDP-Glycosyltransferase/glycogen phosphorylase"/>
    <property type="match status" value="1"/>
</dbReference>
<dbReference type="InterPro" id="IPR043148">
    <property type="entry name" value="TagF_C"/>
</dbReference>
<organism evidence="1 2">
    <name type="scientific">Candidatus Harrisonbacteria bacterium RIFOXYA1_FULL_48_8</name>
    <dbReference type="NCBI Taxonomy" id="1798411"/>
    <lineage>
        <taxon>Bacteria</taxon>
        <taxon>Candidatus Harrisoniibacteriota</taxon>
    </lineage>
</organism>
<evidence type="ECO:0000313" key="1">
    <source>
        <dbReference type="EMBL" id="OGY68962.1"/>
    </source>
</evidence>
<proteinExistence type="predicted"/>
<dbReference type="Pfam" id="PF04464">
    <property type="entry name" value="Glyphos_transf"/>
    <property type="match status" value="1"/>
</dbReference>